<feature type="region of interest" description="Disordered" evidence="1">
    <location>
        <begin position="1"/>
        <end position="33"/>
    </location>
</feature>
<keyword evidence="3" id="KW-1185">Reference proteome</keyword>
<gene>
    <name evidence="2" type="ORF">CEURO_LOCUS7685</name>
</gene>
<organism evidence="2 3">
    <name type="scientific">Cuscuta europaea</name>
    <name type="common">European dodder</name>
    <dbReference type="NCBI Taxonomy" id="41803"/>
    <lineage>
        <taxon>Eukaryota</taxon>
        <taxon>Viridiplantae</taxon>
        <taxon>Streptophyta</taxon>
        <taxon>Embryophyta</taxon>
        <taxon>Tracheophyta</taxon>
        <taxon>Spermatophyta</taxon>
        <taxon>Magnoliopsida</taxon>
        <taxon>eudicotyledons</taxon>
        <taxon>Gunneridae</taxon>
        <taxon>Pentapetalae</taxon>
        <taxon>asterids</taxon>
        <taxon>lamiids</taxon>
        <taxon>Solanales</taxon>
        <taxon>Convolvulaceae</taxon>
        <taxon>Cuscuteae</taxon>
        <taxon>Cuscuta</taxon>
        <taxon>Cuscuta subgen. Cuscuta</taxon>
    </lineage>
</organism>
<accession>A0A9P0YZT0</accession>
<feature type="compositionally biased region" description="Polar residues" evidence="1">
    <location>
        <begin position="15"/>
        <end position="24"/>
    </location>
</feature>
<protein>
    <submittedName>
        <fullName evidence="2">Uncharacterized protein</fullName>
    </submittedName>
</protein>
<dbReference type="AlphaFoldDB" id="A0A9P0YZT0"/>
<evidence type="ECO:0000313" key="3">
    <source>
        <dbReference type="Proteomes" id="UP001152484"/>
    </source>
</evidence>
<evidence type="ECO:0000256" key="1">
    <source>
        <dbReference type="SAM" id="MobiDB-lite"/>
    </source>
</evidence>
<name>A0A9P0YZT0_CUSEU</name>
<comment type="caution">
    <text evidence="2">The sequence shown here is derived from an EMBL/GenBank/DDBJ whole genome shotgun (WGS) entry which is preliminary data.</text>
</comment>
<reference evidence="2" key="1">
    <citation type="submission" date="2022-07" db="EMBL/GenBank/DDBJ databases">
        <authorList>
            <person name="Macas J."/>
            <person name="Novak P."/>
            <person name="Neumann P."/>
        </authorList>
    </citation>
    <scope>NUCLEOTIDE SEQUENCE</scope>
</reference>
<dbReference type="Proteomes" id="UP001152484">
    <property type="component" value="Unassembled WGS sequence"/>
</dbReference>
<sequence>MPNVKQVTPRAETLSKVSPNNPGTASPAIDLPSKPAAPAATLLVTQVVTTAGAQPNNAAVRTSPLGAVEPVFDTQPTAAEKRMQSRHHGTPCELTIKFETESLALASQLFFSEFQVGTGDQ</sequence>
<proteinExistence type="predicted"/>
<evidence type="ECO:0000313" key="2">
    <source>
        <dbReference type="EMBL" id="CAH9080873.1"/>
    </source>
</evidence>
<dbReference type="EMBL" id="CAMAPE010000013">
    <property type="protein sequence ID" value="CAH9080873.1"/>
    <property type="molecule type" value="Genomic_DNA"/>
</dbReference>